<reference evidence="1" key="1">
    <citation type="submission" date="2021-01" db="UniProtKB">
        <authorList>
            <consortium name="EnsemblMetazoa"/>
        </authorList>
    </citation>
    <scope>IDENTIFICATION</scope>
</reference>
<protein>
    <submittedName>
        <fullName evidence="1">Uncharacterized protein</fullName>
    </submittedName>
</protein>
<dbReference type="Proteomes" id="UP000594262">
    <property type="component" value="Unplaced"/>
</dbReference>
<dbReference type="RefSeq" id="XP_066923146.1">
    <property type="nucleotide sequence ID" value="XM_067067045.1"/>
</dbReference>
<name>A0A7M5UX77_9CNID</name>
<dbReference type="SUPFAM" id="SSF54236">
    <property type="entry name" value="Ubiquitin-like"/>
    <property type="match status" value="2"/>
</dbReference>
<accession>A0A7M5UX77</accession>
<dbReference type="Gene3D" id="3.10.20.90">
    <property type="entry name" value="Phosphatidylinositol 3-kinase Catalytic Subunit, Chain A, domain 1"/>
    <property type="match status" value="1"/>
</dbReference>
<evidence type="ECO:0000313" key="2">
    <source>
        <dbReference type="Proteomes" id="UP000594262"/>
    </source>
</evidence>
<dbReference type="AlphaFoldDB" id="A0A7M5UX77"/>
<proteinExistence type="predicted"/>
<dbReference type="InterPro" id="IPR029071">
    <property type="entry name" value="Ubiquitin-like_domsf"/>
</dbReference>
<dbReference type="EnsemblMetazoa" id="CLYHEMT004079.1">
    <property type="protein sequence ID" value="CLYHEMP004079.1"/>
    <property type="gene ID" value="CLYHEMG004079"/>
</dbReference>
<organism evidence="1 2">
    <name type="scientific">Clytia hemisphaerica</name>
    <dbReference type="NCBI Taxonomy" id="252671"/>
    <lineage>
        <taxon>Eukaryota</taxon>
        <taxon>Metazoa</taxon>
        <taxon>Cnidaria</taxon>
        <taxon>Hydrozoa</taxon>
        <taxon>Hydroidolina</taxon>
        <taxon>Leptothecata</taxon>
        <taxon>Obeliida</taxon>
        <taxon>Clytiidae</taxon>
        <taxon>Clytia</taxon>
    </lineage>
</organism>
<evidence type="ECO:0000313" key="1">
    <source>
        <dbReference type="EnsemblMetazoa" id="CLYHEMP004079.1"/>
    </source>
</evidence>
<dbReference type="GeneID" id="136810480"/>
<keyword evidence="2" id="KW-1185">Reference proteome</keyword>
<sequence length="745" mass="86256">MVKSIKIINLEPGGTLFPVEEAQTLDSLSKILEQLFQIPKEIHVFYVGFVKLDNDSYVKLITDGKSNYYQLQFFVKGTPDSDVVHHCNVIGLNKELRRIIIRDRSGKEVLSYKPNLNSIVYDLKEAVYLKTKMDPRNQVLAIKNEHGKEGVLVDNWAFLTDLYFENALMKTVINLKIMVDSTTLRDEDPHNCFHFDLPFLSLVNINIPGIVGNRSITYPLLERGDFSVLSLKEWIEENHGIPKFDQLLLHDFQILDDNRQIYKFFPPRRSFDPFEIQVFVYATRDEKLQNVYAENNIVTLNPVNVINTSDQKLLFTYYYEKRYLTRSAEMYAKFHIEDFIEEKYGFLNRNQVFFMNGRYLSSLETIIRGQLSGNIPLDTVIDINLAIQVYDTSNQDCITTASAKGIDLIKNVIVRHPNKDTKIAEYAIGSGTVLFLKKKISEHFTVGDNVIELFNGNRILNDSDYLYDVLMNQDLFEENLYLTLLLNPNINTNAVSFAARLSITYLKTADVKFLTRTFSIDLWKHQIKTVADLKKGIEMEENIPRHLQKIFFKEDLDDEVKLVSLVVQEGFFTQETIAVSLIVTSADMLTLHLHSNLQLRETHIQISETELVSELKDRVSQLCDVNKSLLDLENKAMISLKDEQQIWECKLKDNFIKVHKAISVQILRKHLENPKQLSFHVLNLNKDSVETMRVALSRFYHYQGTVLVFKKKNNSEKVSGKTKLKHLEESVTFNLEERKKDCVVS</sequence>